<dbReference type="InterPro" id="IPR000292">
    <property type="entry name" value="For/NO2_transpt"/>
</dbReference>
<dbReference type="GO" id="GO:0015707">
    <property type="term" value="P:nitrite transport"/>
    <property type="evidence" value="ECO:0007669"/>
    <property type="project" value="TreeGrafter"/>
</dbReference>
<dbReference type="Gene3D" id="1.20.1080.10">
    <property type="entry name" value="Glycerol uptake facilitator protein"/>
    <property type="match status" value="2"/>
</dbReference>
<dbReference type="Proteomes" id="UP000639403">
    <property type="component" value="Unassembled WGS sequence"/>
</dbReference>
<dbReference type="PROSITE" id="PS01006">
    <property type="entry name" value="FORMATE_NITRITE_TP_2"/>
    <property type="match status" value="1"/>
</dbReference>
<feature type="transmembrane region" description="Helical" evidence="7">
    <location>
        <begin position="243"/>
        <end position="266"/>
    </location>
</feature>
<feature type="transmembrane region" description="Helical" evidence="7">
    <location>
        <begin position="34"/>
        <end position="52"/>
    </location>
</feature>
<keyword evidence="4 7" id="KW-0472">Membrane</keyword>
<evidence type="ECO:0000256" key="3">
    <source>
        <dbReference type="ARBA" id="ARBA00022989"/>
    </source>
</evidence>
<dbReference type="PANTHER" id="PTHR30520">
    <property type="entry name" value="FORMATE TRANSPORTER-RELATED"/>
    <property type="match status" value="1"/>
</dbReference>
<feature type="transmembrane region" description="Helical" evidence="7">
    <location>
        <begin position="72"/>
        <end position="94"/>
    </location>
</feature>
<dbReference type="InterPro" id="IPR023271">
    <property type="entry name" value="Aquaporin-like"/>
</dbReference>
<dbReference type="GO" id="GO:0015513">
    <property type="term" value="F:high-affinity secondary active nitrite transmembrane transporter activity"/>
    <property type="evidence" value="ECO:0007669"/>
    <property type="project" value="TreeGrafter"/>
</dbReference>
<evidence type="ECO:0000256" key="6">
    <source>
        <dbReference type="SAM" id="MobiDB-lite"/>
    </source>
</evidence>
<dbReference type="GO" id="GO:0005886">
    <property type="term" value="C:plasma membrane"/>
    <property type="evidence" value="ECO:0007669"/>
    <property type="project" value="TreeGrafter"/>
</dbReference>
<evidence type="ECO:0000256" key="2">
    <source>
        <dbReference type="ARBA" id="ARBA00022692"/>
    </source>
</evidence>
<evidence type="ECO:0000256" key="4">
    <source>
        <dbReference type="ARBA" id="ARBA00023136"/>
    </source>
</evidence>
<name>A0A8H7P2D8_9APHY</name>
<evidence type="ECO:0000256" key="5">
    <source>
        <dbReference type="ARBA" id="ARBA00049660"/>
    </source>
</evidence>
<evidence type="ECO:0000256" key="7">
    <source>
        <dbReference type="SAM" id="Phobius"/>
    </source>
</evidence>
<feature type="region of interest" description="Disordered" evidence="6">
    <location>
        <begin position="312"/>
        <end position="349"/>
    </location>
</feature>
<evidence type="ECO:0000313" key="9">
    <source>
        <dbReference type="Proteomes" id="UP000639403"/>
    </source>
</evidence>
<keyword evidence="3 7" id="KW-1133">Transmembrane helix</keyword>
<accession>A0A8H7P2D8</accession>
<comment type="similarity">
    <text evidence="5">Belongs to the FNT transporter (TC 1.A.16) family.</text>
</comment>
<keyword evidence="2 7" id="KW-0812">Transmembrane</keyword>
<evidence type="ECO:0000313" key="8">
    <source>
        <dbReference type="EMBL" id="KAF9814020.1"/>
    </source>
</evidence>
<dbReference type="InterPro" id="IPR024002">
    <property type="entry name" value="For/NO2_transpt_CS"/>
</dbReference>
<dbReference type="AlphaFoldDB" id="A0A8H7P2D8"/>
<comment type="caution">
    <text evidence="8">The sequence shown here is derived from an EMBL/GenBank/DDBJ whole genome shotgun (WGS) entry which is preliminary data.</text>
</comment>
<dbReference type="EMBL" id="JADOXO010000095">
    <property type="protein sequence ID" value="KAF9814020.1"/>
    <property type="molecule type" value="Genomic_DNA"/>
</dbReference>
<reference evidence="8" key="1">
    <citation type="submission" date="2020-11" db="EMBL/GenBank/DDBJ databases">
        <authorList>
            <person name="Koelle M."/>
            <person name="Horta M.A.C."/>
            <person name="Nowrousian M."/>
            <person name="Ohm R.A."/>
            <person name="Benz P."/>
            <person name="Pilgard A."/>
        </authorList>
    </citation>
    <scope>NUCLEOTIDE SEQUENCE</scope>
    <source>
        <strain evidence="8">FPRL280</strain>
    </source>
</reference>
<comment type="subcellular location">
    <subcellularLocation>
        <location evidence="1">Membrane</location>
        <topology evidence="1">Multi-pass membrane protein</topology>
    </subcellularLocation>
</comment>
<dbReference type="Pfam" id="PF01226">
    <property type="entry name" value="Form_Nir_trans"/>
    <property type="match status" value="2"/>
</dbReference>
<proteinExistence type="inferred from homology"/>
<sequence>MASFDPPSTLKPAQVAVAMVEHGIVKHRTRADKVFFKAVGAGIMLSFGGLLSEIIGGGSAGINANNPGLVKVLAGAVFPVGLIIPVTATIAVTAPPAKAMRTSSALHFGFGQELLTSNLMIFPMAVIKGVVPWWGLPWNWLIDADGARHGTVTFGNLCGSLFFAAVLTKYSGVISTEPYISYAQDFALHKAKEPEWYQIFLRGIGCNWLVCVAVWIVAIWIPIMIFVSAGFDHVLNDGLLTVVANMFSIPLGIMFGAPMTAGYYIGKSLIPSYLGNIVGGLLVGLPAVYFYLGDYRAGGLRGVEEGEGFSGGAQAVGVNGDGDASSSRGSGSGAKPKEEQYEVSPNKAE</sequence>
<gene>
    <name evidence="8" type="ORF">IEO21_05323</name>
</gene>
<dbReference type="PANTHER" id="PTHR30520:SF6">
    <property type="entry name" value="FORMATE_NITRATE FAMILY TRANSPORTER (EUROFUNG)"/>
    <property type="match status" value="1"/>
</dbReference>
<evidence type="ECO:0008006" key="10">
    <source>
        <dbReference type="Google" id="ProtNLM"/>
    </source>
</evidence>
<feature type="transmembrane region" description="Helical" evidence="7">
    <location>
        <begin position="208"/>
        <end position="231"/>
    </location>
</feature>
<feature type="transmembrane region" description="Helical" evidence="7">
    <location>
        <begin position="115"/>
        <end position="135"/>
    </location>
</feature>
<reference evidence="8" key="2">
    <citation type="journal article" name="Front. Microbiol.">
        <title>Degradative Capacity of Two Strains of Rhodonia placenta: From Phenotype to Genotype.</title>
        <authorList>
            <person name="Kolle M."/>
            <person name="Horta M.A.C."/>
            <person name="Nowrousian M."/>
            <person name="Ohm R.A."/>
            <person name="Benz J.P."/>
            <person name="Pilgard A."/>
        </authorList>
    </citation>
    <scope>NUCLEOTIDE SEQUENCE</scope>
    <source>
        <strain evidence="8">FPRL280</strain>
    </source>
</reference>
<protein>
    <recommendedName>
        <fullName evidence="10">Formate/nitrite transporter</fullName>
    </recommendedName>
</protein>
<feature type="transmembrane region" description="Helical" evidence="7">
    <location>
        <begin position="147"/>
        <end position="167"/>
    </location>
</feature>
<feature type="transmembrane region" description="Helical" evidence="7">
    <location>
        <begin position="273"/>
        <end position="292"/>
    </location>
</feature>
<organism evidence="8 9">
    <name type="scientific">Rhodonia placenta</name>
    <dbReference type="NCBI Taxonomy" id="104341"/>
    <lineage>
        <taxon>Eukaryota</taxon>
        <taxon>Fungi</taxon>
        <taxon>Dikarya</taxon>
        <taxon>Basidiomycota</taxon>
        <taxon>Agaricomycotina</taxon>
        <taxon>Agaricomycetes</taxon>
        <taxon>Polyporales</taxon>
        <taxon>Adustoporiaceae</taxon>
        <taxon>Rhodonia</taxon>
    </lineage>
</organism>
<evidence type="ECO:0000256" key="1">
    <source>
        <dbReference type="ARBA" id="ARBA00004141"/>
    </source>
</evidence>